<dbReference type="Pfam" id="PF01527">
    <property type="entry name" value="HTH_Tnp_1"/>
    <property type="match status" value="1"/>
</dbReference>
<dbReference type="GO" id="GO:0004803">
    <property type="term" value="F:transposase activity"/>
    <property type="evidence" value="ECO:0007669"/>
    <property type="project" value="InterPro"/>
</dbReference>
<reference evidence="1 2" key="1">
    <citation type="submission" date="2020-04" db="EMBL/GenBank/DDBJ databases">
        <title>Description of novel Gluconacetobacter.</title>
        <authorList>
            <person name="Sombolestani A."/>
        </authorList>
    </citation>
    <scope>NUCLEOTIDE SEQUENCE [LARGE SCALE GENOMIC DNA]</scope>
    <source>
        <strain evidence="1 2">LMG 27725</strain>
    </source>
</reference>
<evidence type="ECO:0000313" key="1">
    <source>
        <dbReference type="EMBL" id="MBB2181250.1"/>
    </source>
</evidence>
<dbReference type="AlphaFoldDB" id="A0A7W4JHA5"/>
<keyword evidence="2" id="KW-1185">Reference proteome</keyword>
<dbReference type="SUPFAM" id="SSF48295">
    <property type="entry name" value="TrpR-like"/>
    <property type="match status" value="1"/>
</dbReference>
<sequence>MRQEILVGAERRRRWSAEQKLRILAEVGVGGATVSDV</sequence>
<dbReference type="GO" id="GO:0006313">
    <property type="term" value="P:DNA transposition"/>
    <property type="evidence" value="ECO:0007669"/>
    <property type="project" value="InterPro"/>
</dbReference>
<dbReference type="RefSeq" id="WP_182968972.1">
    <property type="nucleotide sequence ID" value="NZ_JABEQL010000062.1"/>
</dbReference>
<protein>
    <submittedName>
        <fullName evidence="1">Transposase</fullName>
    </submittedName>
</protein>
<dbReference type="InterPro" id="IPR002514">
    <property type="entry name" value="Transposase_8"/>
</dbReference>
<feature type="non-terminal residue" evidence="1">
    <location>
        <position position="37"/>
    </location>
</feature>
<dbReference type="GO" id="GO:0043565">
    <property type="term" value="F:sequence-specific DNA binding"/>
    <property type="evidence" value="ECO:0007669"/>
    <property type="project" value="InterPro"/>
</dbReference>
<organism evidence="1 2">
    <name type="scientific">Gluconacetobacter tumulicola</name>
    <dbReference type="NCBI Taxonomy" id="1017177"/>
    <lineage>
        <taxon>Bacteria</taxon>
        <taxon>Pseudomonadati</taxon>
        <taxon>Pseudomonadota</taxon>
        <taxon>Alphaproteobacteria</taxon>
        <taxon>Acetobacterales</taxon>
        <taxon>Acetobacteraceae</taxon>
        <taxon>Gluconacetobacter</taxon>
    </lineage>
</organism>
<dbReference type="EMBL" id="JABEQL010000062">
    <property type="protein sequence ID" value="MBB2181250.1"/>
    <property type="molecule type" value="Genomic_DNA"/>
</dbReference>
<name>A0A7W4JHA5_9PROT</name>
<evidence type="ECO:0000313" key="2">
    <source>
        <dbReference type="Proteomes" id="UP000525623"/>
    </source>
</evidence>
<dbReference type="InterPro" id="IPR010921">
    <property type="entry name" value="Trp_repressor/repl_initiator"/>
</dbReference>
<gene>
    <name evidence="1" type="ORF">HLH29_19270</name>
</gene>
<comment type="caution">
    <text evidence="1">The sequence shown here is derived from an EMBL/GenBank/DDBJ whole genome shotgun (WGS) entry which is preliminary data.</text>
</comment>
<proteinExistence type="predicted"/>
<accession>A0A7W4JHA5</accession>
<dbReference type="Proteomes" id="UP000525623">
    <property type="component" value="Unassembled WGS sequence"/>
</dbReference>